<evidence type="ECO:0000259" key="1">
    <source>
        <dbReference type="Pfam" id="PF13799"/>
    </source>
</evidence>
<dbReference type="EMBL" id="BRZA01000001">
    <property type="protein sequence ID" value="GLC86945.1"/>
    <property type="molecule type" value="Genomic_DNA"/>
</dbReference>
<dbReference type="Pfam" id="PF13799">
    <property type="entry name" value="DUF4183"/>
    <property type="match status" value="1"/>
</dbReference>
<comment type="caution">
    <text evidence="2">The sequence shown here is derived from an EMBL/GenBank/DDBJ whole genome shotgun (WGS) entry which is preliminary data.</text>
</comment>
<dbReference type="InterPro" id="IPR025237">
    <property type="entry name" value="DUF4183"/>
</dbReference>
<gene>
    <name evidence="2" type="ORF">LYSBPC_00720</name>
</gene>
<dbReference type="Proteomes" id="UP001065593">
    <property type="component" value="Unassembled WGS sequence"/>
</dbReference>
<evidence type="ECO:0000313" key="3">
    <source>
        <dbReference type="Proteomes" id="UP001065593"/>
    </source>
</evidence>
<proteinExistence type="predicted"/>
<evidence type="ECO:0000313" key="2">
    <source>
        <dbReference type="EMBL" id="GLC86945.1"/>
    </source>
</evidence>
<dbReference type="RefSeq" id="WP_264986681.1">
    <property type="nucleotide sequence ID" value="NZ_BRZA01000001.1"/>
</dbReference>
<organism evidence="2 3">
    <name type="scientific">Lysinibacillus piscis</name>
    <dbReference type="NCBI Taxonomy" id="2518931"/>
    <lineage>
        <taxon>Bacteria</taxon>
        <taxon>Bacillati</taxon>
        <taxon>Bacillota</taxon>
        <taxon>Bacilli</taxon>
        <taxon>Bacillales</taxon>
        <taxon>Bacillaceae</taxon>
        <taxon>Lysinibacillus</taxon>
    </lineage>
</organism>
<name>A0ABQ5NF96_9BACI</name>
<reference evidence="2" key="1">
    <citation type="submission" date="2022-08" db="EMBL/GenBank/DDBJ databases">
        <title>Draft genome sequence of Lysinibacillus sp. strain KH24.</title>
        <authorList>
            <person name="Kanbe H."/>
            <person name="Itoh H."/>
        </authorList>
    </citation>
    <scope>NUCLEOTIDE SEQUENCE</scope>
    <source>
        <strain evidence="2">KH24</strain>
    </source>
</reference>
<keyword evidence="3" id="KW-1185">Reference proteome</keyword>
<feature type="domain" description="DUF4183" evidence="1">
    <location>
        <begin position="62"/>
        <end position="129"/>
    </location>
</feature>
<sequence length="136" mass="14899">MVHKKIRRIIDCEKQCKWPHLIASDAACIQPPPPVIVPEGSIIPTVYRYFYIAATDISLVGGATLSASLFSDDFGQGVTTMTLFQPNGYVNLYINAVMQEAGIYTITSEALSFAPYPATIYRGTPIIIESLGFHQA</sequence>
<protein>
    <recommendedName>
        <fullName evidence="1">DUF4183 domain-containing protein</fullName>
    </recommendedName>
</protein>
<accession>A0ABQ5NF96</accession>